<dbReference type="EMBL" id="PCXL01000011">
    <property type="protein sequence ID" value="PIR38272.1"/>
    <property type="molecule type" value="Genomic_DNA"/>
</dbReference>
<gene>
    <name evidence="2" type="ORF">COV34_01530</name>
</gene>
<organism evidence="2 3">
    <name type="scientific">Candidatus Zambryskibacteria bacterium CG10_big_fil_rev_8_21_14_0_10_42_12</name>
    <dbReference type="NCBI Taxonomy" id="1975115"/>
    <lineage>
        <taxon>Bacteria</taxon>
        <taxon>Candidatus Zambryskiibacteriota</taxon>
    </lineage>
</organism>
<dbReference type="GO" id="GO:0005829">
    <property type="term" value="C:cytosol"/>
    <property type="evidence" value="ECO:0007669"/>
    <property type="project" value="TreeGrafter"/>
</dbReference>
<dbReference type="GO" id="GO:0008408">
    <property type="term" value="F:3'-5' exonuclease activity"/>
    <property type="evidence" value="ECO:0007669"/>
    <property type="project" value="TreeGrafter"/>
</dbReference>
<dbReference type="GO" id="GO:0003676">
    <property type="term" value="F:nucleic acid binding"/>
    <property type="evidence" value="ECO:0007669"/>
    <property type="project" value="InterPro"/>
</dbReference>
<dbReference type="InterPro" id="IPR013520">
    <property type="entry name" value="Ribonucl_H"/>
</dbReference>
<accession>A0A2H0QVH6</accession>
<dbReference type="SUPFAM" id="SSF53098">
    <property type="entry name" value="Ribonuclease H-like"/>
    <property type="match status" value="1"/>
</dbReference>
<dbReference type="AlphaFoldDB" id="A0A2H0QVH6"/>
<evidence type="ECO:0000313" key="2">
    <source>
        <dbReference type="EMBL" id="PIR38272.1"/>
    </source>
</evidence>
<dbReference type="InterPro" id="IPR012337">
    <property type="entry name" value="RNaseH-like_sf"/>
</dbReference>
<feature type="domain" description="Exonuclease" evidence="1">
    <location>
        <begin position="1"/>
        <end position="184"/>
    </location>
</feature>
<reference evidence="2 3" key="1">
    <citation type="submission" date="2017-09" db="EMBL/GenBank/DDBJ databases">
        <title>Depth-based differentiation of microbial function through sediment-hosted aquifers and enrichment of novel symbionts in the deep terrestrial subsurface.</title>
        <authorList>
            <person name="Probst A.J."/>
            <person name="Ladd B."/>
            <person name="Jarett J.K."/>
            <person name="Geller-Mcgrath D.E."/>
            <person name="Sieber C.M."/>
            <person name="Emerson J.B."/>
            <person name="Anantharaman K."/>
            <person name="Thomas B.C."/>
            <person name="Malmstrom R."/>
            <person name="Stieglmeier M."/>
            <person name="Klingl A."/>
            <person name="Woyke T."/>
            <person name="Ryan C.M."/>
            <person name="Banfield J.F."/>
        </authorList>
    </citation>
    <scope>NUCLEOTIDE SEQUENCE [LARGE SCALE GENOMIC DNA]</scope>
    <source>
        <strain evidence="2">CG10_big_fil_rev_8_21_14_0_10_42_12</strain>
    </source>
</reference>
<dbReference type="Pfam" id="PF00929">
    <property type="entry name" value="RNase_T"/>
    <property type="match status" value="1"/>
</dbReference>
<comment type="caution">
    <text evidence="2">The sequence shown here is derived from an EMBL/GenBank/DDBJ whole genome shotgun (WGS) entry which is preliminary data.</text>
</comment>
<evidence type="ECO:0000259" key="1">
    <source>
        <dbReference type="SMART" id="SM00479"/>
    </source>
</evidence>
<dbReference type="PANTHER" id="PTHR30231:SF41">
    <property type="entry name" value="DNA POLYMERASE III SUBUNIT EPSILON"/>
    <property type="match status" value="1"/>
</dbReference>
<dbReference type="Gene3D" id="3.30.420.10">
    <property type="entry name" value="Ribonuclease H-like superfamily/Ribonuclease H"/>
    <property type="match status" value="1"/>
</dbReference>
<dbReference type="CDD" id="cd06127">
    <property type="entry name" value="DEDDh"/>
    <property type="match status" value="1"/>
</dbReference>
<dbReference type="SMART" id="SM00479">
    <property type="entry name" value="EXOIII"/>
    <property type="match status" value="1"/>
</dbReference>
<evidence type="ECO:0000313" key="3">
    <source>
        <dbReference type="Proteomes" id="UP000231333"/>
    </source>
</evidence>
<dbReference type="Proteomes" id="UP000231333">
    <property type="component" value="Unassembled WGS sequence"/>
</dbReference>
<dbReference type="GO" id="GO:0045004">
    <property type="term" value="P:DNA replication proofreading"/>
    <property type="evidence" value="ECO:0007669"/>
    <property type="project" value="TreeGrafter"/>
</dbReference>
<protein>
    <recommendedName>
        <fullName evidence="1">Exonuclease domain-containing protein</fullName>
    </recommendedName>
</protein>
<dbReference type="PANTHER" id="PTHR30231">
    <property type="entry name" value="DNA POLYMERASE III SUBUNIT EPSILON"/>
    <property type="match status" value="1"/>
</dbReference>
<proteinExistence type="predicted"/>
<dbReference type="InterPro" id="IPR036397">
    <property type="entry name" value="RNaseH_sf"/>
</dbReference>
<sequence length="196" mass="22624">MIVIDVETTGTEEDKHSLVSIGAVDFLDPKRRYYRECKIFPGAHIMEEALDVNGYTKEEITDPSKMTDKEMVEEFIVWAQEGKSIMLAGHNLMPIDFDFIEATCRRNHINFPFPKRTIDLHTVCFTHMMLQGLEPPMEDGKSELNSDRVMKYCGLPAEPKPHIAINGALYEAEAFSRLLRNQKLLPEFQEYEIPWV</sequence>
<name>A0A2H0QVH6_9BACT</name>